<accession>A0A1J5QQ90</accession>
<gene>
    <name evidence="2" type="primary">ygaP_5</name>
    <name evidence="2" type="ORF">GALL_401910</name>
</gene>
<proteinExistence type="predicted"/>
<dbReference type="AlphaFoldDB" id="A0A1J5QQ90"/>
<feature type="domain" description="Rhodanese" evidence="1">
    <location>
        <begin position="46"/>
        <end position="136"/>
    </location>
</feature>
<dbReference type="PANTHER" id="PTHR43031">
    <property type="entry name" value="FAD-DEPENDENT OXIDOREDUCTASE"/>
    <property type="match status" value="1"/>
</dbReference>
<dbReference type="EMBL" id="MLJW01001467">
    <property type="protein sequence ID" value="OIQ78109.1"/>
    <property type="molecule type" value="Genomic_DNA"/>
</dbReference>
<organism evidence="2">
    <name type="scientific">mine drainage metagenome</name>
    <dbReference type="NCBI Taxonomy" id="410659"/>
    <lineage>
        <taxon>unclassified sequences</taxon>
        <taxon>metagenomes</taxon>
        <taxon>ecological metagenomes</taxon>
    </lineage>
</organism>
<comment type="caution">
    <text evidence="2">The sequence shown here is derived from an EMBL/GenBank/DDBJ whole genome shotgun (WGS) entry which is preliminary data.</text>
</comment>
<dbReference type="CDD" id="cd00158">
    <property type="entry name" value="RHOD"/>
    <property type="match status" value="1"/>
</dbReference>
<protein>
    <submittedName>
        <fullName evidence="2">Inner membrane protein YgaP</fullName>
    </submittedName>
</protein>
<dbReference type="InterPro" id="IPR050229">
    <property type="entry name" value="GlpE_sulfurtransferase"/>
</dbReference>
<evidence type="ECO:0000259" key="1">
    <source>
        <dbReference type="PROSITE" id="PS50206"/>
    </source>
</evidence>
<dbReference type="SMART" id="SM00450">
    <property type="entry name" value="RHOD"/>
    <property type="match status" value="1"/>
</dbReference>
<sequence>MDFIKQNLMLIGLALGSAAALLWPMLRLGTAGVAALSPAEAVLLINRENAVVLDVRNAEEFASGHITDARNIPLAELESRLGELTKFKDKPMLVNCQGGVRSSNACTVLKKGGFTRIYNLDGGVNAWAQAKLPVIRGA</sequence>
<dbReference type="InterPro" id="IPR001763">
    <property type="entry name" value="Rhodanese-like_dom"/>
</dbReference>
<name>A0A1J5QQ90_9ZZZZ</name>
<evidence type="ECO:0000313" key="2">
    <source>
        <dbReference type="EMBL" id="OIQ78109.1"/>
    </source>
</evidence>
<dbReference type="PANTHER" id="PTHR43031:SF18">
    <property type="entry name" value="RHODANESE-RELATED SULFURTRANSFERASES"/>
    <property type="match status" value="1"/>
</dbReference>
<dbReference type="Gene3D" id="3.40.250.10">
    <property type="entry name" value="Rhodanese-like domain"/>
    <property type="match status" value="1"/>
</dbReference>
<dbReference type="Pfam" id="PF00581">
    <property type="entry name" value="Rhodanese"/>
    <property type="match status" value="1"/>
</dbReference>
<reference evidence="2" key="1">
    <citation type="submission" date="2016-10" db="EMBL/GenBank/DDBJ databases">
        <title>Sequence of Gallionella enrichment culture.</title>
        <authorList>
            <person name="Poehlein A."/>
            <person name="Muehling M."/>
            <person name="Daniel R."/>
        </authorList>
    </citation>
    <scope>NUCLEOTIDE SEQUENCE</scope>
</reference>
<dbReference type="PROSITE" id="PS50206">
    <property type="entry name" value="RHODANESE_3"/>
    <property type="match status" value="1"/>
</dbReference>
<dbReference type="InterPro" id="IPR036873">
    <property type="entry name" value="Rhodanese-like_dom_sf"/>
</dbReference>
<dbReference type="SUPFAM" id="SSF52821">
    <property type="entry name" value="Rhodanese/Cell cycle control phosphatase"/>
    <property type="match status" value="1"/>
</dbReference>